<dbReference type="AlphaFoldDB" id="A0AAV4GMB4"/>
<dbReference type="Proteomes" id="UP000762676">
    <property type="component" value="Unassembled WGS sequence"/>
</dbReference>
<name>A0AAV4GMB4_9GAST</name>
<proteinExistence type="predicted"/>
<evidence type="ECO:0000313" key="1">
    <source>
        <dbReference type="EMBL" id="GFR86426.1"/>
    </source>
</evidence>
<organism evidence="1 2">
    <name type="scientific">Elysia marginata</name>
    <dbReference type="NCBI Taxonomy" id="1093978"/>
    <lineage>
        <taxon>Eukaryota</taxon>
        <taxon>Metazoa</taxon>
        <taxon>Spiralia</taxon>
        <taxon>Lophotrochozoa</taxon>
        <taxon>Mollusca</taxon>
        <taxon>Gastropoda</taxon>
        <taxon>Heterobranchia</taxon>
        <taxon>Euthyneura</taxon>
        <taxon>Panpulmonata</taxon>
        <taxon>Sacoglossa</taxon>
        <taxon>Placobranchoidea</taxon>
        <taxon>Plakobranchidae</taxon>
        <taxon>Elysia</taxon>
    </lineage>
</organism>
<protein>
    <submittedName>
        <fullName evidence="1">Uncharacterized protein</fullName>
    </submittedName>
</protein>
<keyword evidence="2" id="KW-1185">Reference proteome</keyword>
<accession>A0AAV4GMB4</accession>
<dbReference type="EMBL" id="BMAT01001480">
    <property type="protein sequence ID" value="GFR86426.1"/>
    <property type="molecule type" value="Genomic_DNA"/>
</dbReference>
<sequence>MKFKEESLQNNQKFVRTGDYNSNVCETTVFQPEICKLPKILQNSKCPLNSSDLGHTEKLGSPETETAEPHTKLACPIVRKLDFQAPTLSPQSQIINNSSQRPFPVQETPKATLRTDWPSNRNAIETDAKTCLANMSFSQRLVRFSSGIVETFQAVLLVFVGTAYGIRNEDTGKPVASCWL</sequence>
<comment type="caution">
    <text evidence="1">The sequence shown here is derived from an EMBL/GenBank/DDBJ whole genome shotgun (WGS) entry which is preliminary data.</text>
</comment>
<gene>
    <name evidence="1" type="ORF">ElyMa_000719900</name>
</gene>
<reference evidence="1 2" key="1">
    <citation type="journal article" date="2021" name="Elife">
        <title>Chloroplast acquisition without the gene transfer in kleptoplastic sea slugs, Plakobranchus ocellatus.</title>
        <authorList>
            <person name="Maeda T."/>
            <person name="Takahashi S."/>
            <person name="Yoshida T."/>
            <person name="Shimamura S."/>
            <person name="Takaki Y."/>
            <person name="Nagai Y."/>
            <person name="Toyoda A."/>
            <person name="Suzuki Y."/>
            <person name="Arimoto A."/>
            <person name="Ishii H."/>
            <person name="Satoh N."/>
            <person name="Nishiyama T."/>
            <person name="Hasebe M."/>
            <person name="Maruyama T."/>
            <person name="Minagawa J."/>
            <person name="Obokata J."/>
            <person name="Shigenobu S."/>
        </authorList>
    </citation>
    <scope>NUCLEOTIDE SEQUENCE [LARGE SCALE GENOMIC DNA]</scope>
</reference>
<evidence type="ECO:0000313" key="2">
    <source>
        <dbReference type="Proteomes" id="UP000762676"/>
    </source>
</evidence>